<proteinExistence type="inferred from homology"/>
<feature type="region of interest" description="Disordered" evidence="2">
    <location>
        <begin position="124"/>
        <end position="157"/>
    </location>
</feature>
<evidence type="ECO:0000256" key="2">
    <source>
        <dbReference type="SAM" id="MobiDB-lite"/>
    </source>
</evidence>
<name>A0A346TP66_STAPS</name>
<protein>
    <recommendedName>
        <fullName evidence="3">DnaB/C C-terminal domain-containing protein</fullName>
    </recommendedName>
</protein>
<comment type="similarity">
    <text evidence="1">Belongs to the DnaB/DnaD family.</text>
</comment>
<feature type="compositionally biased region" description="Basic and acidic residues" evidence="2">
    <location>
        <begin position="124"/>
        <end position="135"/>
    </location>
</feature>
<evidence type="ECO:0000259" key="3">
    <source>
        <dbReference type="Pfam" id="PF07261"/>
    </source>
</evidence>
<evidence type="ECO:0000313" key="4">
    <source>
        <dbReference type="EMBL" id="AXU41356.1"/>
    </source>
</evidence>
<dbReference type="InterPro" id="IPR034829">
    <property type="entry name" value="DnaD-like_sf"/>
</dbReference>
<evidence type="ECO:0000256" key="1">
    <source>
        <dbReference type="ARBA" id="ARBA00093462"/>
    </source>
</evidence>
<organism evidence="4">
    <name type="scientific">Staphylococcus pseudintermedius</name>
    <dbReference type="NCBI Taxonomy" id="283734"/>
    <lineage>
        <taxon>Bacteria</taxon>
        <taxon>Bacillati</taxon>
        <taxon>Bacillota</taxon>
        <taxon>Bacilli</taxon>
        <taxon>Bacillales</taxon>
        <taxon>Staphylococcaceae</taxon>
        <taxon>Staphylococcus</taxon>
        <taxon>Staphylococcus intermedius group</taxon>
    </lineage>
</organism>
<feature type="compositionally biased region" description="Low complexity" evidence="2">
    <location>
        <begin position="136"/>
        <end position="147"/>
    </location>
</feature>
<dbReference type="EMBL" id="MH179303">
    <property type="protein sequence ID" value="AXU41356.1"/>
    <property type="molecule type" value="Genomic_DNA"/>
</dbReference>
<dbReference type="SUPFAM" id="SSF46785">
    <property type="entry name" value="Winged helix' DNA-binding domain"/>
    <property type="match status" value="1"/>
</dbReference>
<sequence length="254" mass="30164">MTGWISLHRSIENHWLYPKDRPFSELEAWLDLLLTVNHRDNKTLFDGKLIVVKRGSTYTSLRKLSERWNWSTTKVTRFLKLLEQDNMVTQKKDSRKTVITVVNYDIYQNMNIEKRQQNNTEITLKKQKDNAEVTPKKTNNNDNNVNNENKENKDNKRQSVFSFYQENGFGVLRPYIADQISGWLDDFENDGEEIVIAAMQEAIKNNVLTWNYVNGILKHWTKDKVKSIEDIQTLINQHKKQKDEFDNSQYRDLF</sequence>
<dbReference type="PANTHER" id="PTHR37293:SF5">
    <property type="entry name" value="DNA REPLICATION PROTEIN"/>
    <property type="match status" value="1"/>
</dbReference>
<feature type="domain" description="DnaB/C C-terminal" evidence="3">
    <location>
        <begin position="161"/>
        <end position="232"/>
    </location>
</feature>
<reference evidence="4" key="1">
    <citation type="submission" date="2018-04" db="EMBL/GenBank/DDBJ databases">
        <title>Whole genome sequencing of Staphylococcus pseudintermedius isolates from dogs.</title>
        <authorList>
            <person name="Bryan L.K."/>
            <person name="Little S.V."/>
            <person name="Hillhouse A."/>
            <person name="Lawhon S.D."/>
        </authorList>
    </citation>
    <scope>NUCLEOTIDE SEQUENCE</scope>
    <source>
        <strain evidence="4">TAMU 49_044</strain>
    </source>
</reference>
<dbReference type="Gene3D" id="1.10.10.10">
    <property type="entry name" value="Winged helix-like DNA-binding domain superfamily/Winged helix DNA-binding domain"/>
    <property type="match status" value="1"/>
</dbReference>
<dbReference type="RefSeq" id="WP_130922113.1">
    <property type="nucleotide sequence ID" value="NZ_CP035743.1"/>
</dbReference>
<dbReference type="InterPro" id="IPR006343">
    <property type="entry name" value="DnaB/C_C"/>
</dbReference>
<dbReference type="InterPro" id="IPR053162">
    <property type="entry name" value="DnaD"/>
</dbReference>
<dbReference type="Gene3D" id="1.10.10.630">
    <property type="entry name" value="DnaD domain-like"/>
    <property type="match status" value="1"/>
</dbReference>
<dbReference type="InterPro" id="IPR036388">
    <property type="entry name" value="WH-like_DNA-bd_sf"/>
</dbReference>
<accession>A0A346TP66</accession>
<dbReference type="AlphaFoldDB" id="A0A346TP66"/>
<dbReference type="InterPro" id="IPR036390">
    <property type="entry name" value="WH_DNA-bd_sf"/>
</dbReference>
<feature type="compositionally biased region" description="Basic and acidic residues" evidence="2">
    <location>
        <begin position="148"/>
        <end position="157"/>
    </location>
</feature>
<dbReference type="Pfam" id="PF07261">
    <property type="entry name" value="DnaB_2"/>
    <property type="match status" value="1"/>
</dbReference>
<dbReference type="PANTHER" id="PTHR37293">
    <property type="entry name" value="PHAGE REPLICATION PROTEIN-RELATED"/>
    <property type="match status" value="1"/>
</dbReference>
<dbReference type="NCBIfam" id="TIGR01446">
    <property type="entry name" value="DnaD_dom"/>
    <property type="match status" value="1"/>
</dbReference>
<dbReference type="SUPFAM" id="SSF158499">
    <property type="entry name" value="DnaD domain-like"/>
    <property type="match status" value="1"/>
</dbReference>